<feature type="domain" description="AAA+ ATPase" evidence="6">
    <location>
        <begin position="53"/>
        <end position="171"/>
    </location>
</feature>
<dbReference type="Gene3D" id="3.40.50.300">
    <property type="entry name" value="P-loop containing nucleotide triphosphate hydrolases"/>
    <property type="match status" value="1"/>
</dbReference>
<dbReference type="GO" id="GO:0003677">
    <property type="term" value="F:DNA binding"/>
    <property type="evidence" value="ECO:0007669"/>
    <property type="project" value="InterPro"/>
</dbReference>
<evidence type="ECO:0000256" key="1">
    <source>
        <dbReference type="ARBA" id="ARBA00002393"/>
    </source>
</evidence>
<protein>
    <recommendedName>
        <fullName evidence="3">Replication-associated recombination protein A</fullName>
    </recommendedName>
</protein>
<gene>
    <name evidence="7" type="ORF">SCARUB_01414</name>
</gene>
<dbReference type="InterPro" id="IPR032423">
    <property type="entry name" value="AAA_assoc_2"/>
</dbReference>
<keyword evidence="7" id="KW-0378">Hydrolase</keyword>
<dbReference type="CDD" id="cd00009">
    <property type="entry name" value="AAA"/>
    <property type="match status" value="1"/>
</dbReference>
<dbReference type="SUPFAM" id="SSF48019">
    <property type="entry name" value="post-AAA+ oligomerization domain-like"/>
    <property type="match status" value="1"/>
</dbReference>
<dbReference type="InterPro" id="IPR051314">
    <property type="entry name" value="AAA_ATPase_RarA/MGS1/WRNIP1"/>
</dbReference>
<dbReference type="CDD" id="cd18139">
    <property type="entry name" value="HLD_clamp_RarA"/>
    <property type="match status" value="1"/>
</dbReference>
<dbReference type="EMBL" id="MAYW01000028">
    <property type="protein sequence ID" value="ODS33442.1"/>
    <property type="molecule type" value="Genomic_DNA"/>
</dbReference>
<accession>A0A1E3XCU3</accession>
<dbReference type="FunFam" id="1.10.8.60:FF:000029">
    <property type="entry name" value="Replication-associated recombination protein A"/>
    <property type="match status" value="1"/>
</dbReference>
<evidence type="ECO:0000313" key="7">
    <source>
        <dbReference type="EMBL" id="ODS33442.1"/>
    </source>
</evidence>
<dbReference type="FunFam" id="3.40.50.300:FF:000345">
    <property type="entry name" value="AAA family ATPase"/>
    <property type="match status" value="1"/>
</dbReference>
<keyword evidence="5" id="KW-0067">ATP-binding</keyword>
<name>A0A1E3XCU3_9BACT</name>
<dbReference type="Gene3D" id="1.10.3710.10">
    <property type="entry name" value="DNA polymerase III clamp loader subunits, C-terminal domain"/>
    <property type="match status" value="1"/>
</dbReference>
<dbReference type="FunFam" id="1.10.3710.10:FF:000003">
    <property type="entry name" value="ATPase, AAA family protein"/>
    <property type="match status" value="1"/>
</dbReference>
<dbReference type="Proteomes" id="UP000094056">
    <property type="component" value="Unassembled WGS sequence"/>
</dbReference>
<keyword evidence="7" id="KW-0347">Helicase</keyword>
<dbReference type="InterPro" id="IPR003593">
    <property type="entry name" value="AAA+_ATPase"/>
</dbReference>
<dbReference type="GO" id="GO:0017116">
    <property type="term" value="F:single-stranded DNA helicase activity"/>
    <property type="evidence" value="ECO:0007669"/>
    <property type="project" value="TreeGrafter"/>
</dbReference>
<comment type="caution">
    <text evidence="7">The sequence shown here is derived from an EMBL/GenBank/DDBJ whole genome shotgun (WGS) entry which is preliminary data.</text>
</comment>
<organism evidence="7 8">
    <name type="scientific">Candidatus Scalindua rubra</name>
    <dbReference type="NCBI Taxonomy" id="1872076"/>
    <lineage>
        <taxon>Bacteria</taxon>
        <taxon>Pseudomonadati</taxon>
        <taxon>Planctomycetota</taxon>
        <taxon>Candidatus Brocadiia</taxon>
        <taxon>Candidatus Brocadiales</taxon>
        <taxon>Candidatus Scalinduaceae</taxon>
        <taxon>Candidatus Scalindua</taxon>
    </lineage>
</organism>
<keyword evidence="4" id="KW-0547">Nucleotide-binding</keyword>
<proteinExistence type="inferred from homology"/>
<comment type="function">
    <text evidence="1">DNA-dependent ATPase that plays important roles in cellular responses to stalled DNA replication processes.</text>
</comment>
<reference evidence="7 8" key="1">
    <citation type="submission" date="2016-07" db="EMBL/GenBank/DDBJ databases">
        <title>Draft genome of Scalindua rubra, obtained from a brine-seawater interface in the Red Sea, sheds light on salt adaptation in anammox bacteria.</title>
        <authorList>
            <person name="Speth D.R."/>
            <person name="Lagkouvardos I."/>
            <person name="Wang Y."/>
            <person name="Qian P.-Y."/>
            <person name="Dutilh B.E."/>
            <person name="Jetten M.S."/>
        </authorList>
    </citation>
    <scope>NUCLEOTIDE SEQUENCE [LARGE SCALE GENOMIC DNA]</scope>
    <source>
        <strain evidence="7">BSI-1</strain>
    </source>
</reference>
<dbReference type="PANTHER" id="PTHR13779:SF7">
    <property type="entry name" value="ATPASE WRNIP1"/>
    <property type="match status" value="1"/>
</dbReference>
<sequence>MDLFNKVNSTKSKISQNLPLAIRMRPKTVEEFVGQKHFFGESKQLRRMLKSDRLTSVLFYGPPGTGKTALAHVIANTTQAHFEEINAAMSNVDQIRKILNDAKTRLRFSQKRTVLFIDELHRFNKAQQDVLLPDVEKGTIILIGATTHNPFFTINSPLISRSQIFQFEPLTIDEMKIIIKRALQDKENGLGNYNIEITEDAIEHLAKMSDGDARRVLNALEVGVLSSKATKDLPDRCQPDLSKRRSRAGKVVLADSQADKKIVYDISVAEESIQKKAIIYDKDEDAHYDAASAFIKSMRGSDPDASLYWMAKMLEAGEDPRFIARRIVICAAEDVGNADPQALILASSALEVSEFVGMPEAKIPLSQAVTYIACAPKSNACYMAIEKALEDVRKERTSSVPKHIRDSSYKGAEKLGHGEGYKYPHKYKDHWVKQEYTPSTRVYYKPTQSGFENTIRERLKKLRKTSSK</sequence>
<dbReference type="GO" id="GO:0008047">
    <property type="term" value="F:enzyme activator activity"/>
    <property type="evidence" value="ECO:0007669"/>
    <property type="project" value="TreeGrafter"/>
</dbReference>
<dbReference type="InterPro" id="IPR008921">
    <property type="entry name" value="DNA_pol3_clamp-load_cplx_C"/>
</dbReference>
<dbReference type="InterPro" id="IPR021886">
    <property type="entry name" value="MgsA_C"/>
</dbReference>
<evidence type="ECO:0000256" key="4">
    <source>
        <dbReference type="ARBA" id="ARBA00022741"/>
    </source>
</evidence>
<dbReference type="PANTHER" id="PTHR13779">
    <property type="entry name" value="WERNER HELICASE-INTERACTING PROTEIN 1 FAMILY MEMBER"/>
    <property type="match status" value="1"/>
</dbReference>
<dbReference type="Pfam" id="PF00004">
    <property type="entry name" value="AAA"/>
    <property type="match status" value="1"/>
</dbReference>
<dbReference type="Gene3D" id="1.10.8.60">
    <property type="match status" value="1"/>
</dbReference>
<dbReference type="InterPro" id="IPR027417">
    <property type="entry name" value="P-loop_NTPase"/>
</dbReference>
<dbReference type="Pfam" id="PF16193">
    <property type="entry name" value="AAA_assoc_2"/>
    <property type="match status" value="1"/>
</dbReference>
<comment type="similarity">
    <text evidence="2">Belongs to the AAA ATPase family. RarA/MGS1/WRNIP1 subfamily.</text>
</comment>
<dbReference type="FunFam" id="1.20.272.10:FF:000001">
    <property type="entry name" value="Putative AAA family ATPase"/>
    <property type="match status" value="1"/>
</dbReference>
<dbReference type="InterPro" id="IPR003959">
    <property type="entry name" value="ATPase_AAA_core"/>
</dbReference>
<evidence type="ECO:0000256" key="3">
    <source>
        <dbReference type="ARBA" id="ARBA00020776"/>
    </source>
</evidence>
<dbReference type="SUPFAM" id="SSF52540">
    <property type="entry name" value="P-loop containing nucleoside triphosphate hydrolases"/>
    <property type="match status" value="1"/>
</dbReference>
<dbReference type="GO" id="GO:0005524">
    <property type="term" value="F:ATP binding"/>
    <property type="evidence" value="ECO:0007669"/>
    <property type="project" value="UniProtKB-KW"/>
</dbReference>
<evidence type="ECO:0000259" key="6">
    <source>
        <dbReference type="SMART" id="SM00382"/>
    </source>
</evidence>
<evidence type="ECO:0000313" key="8">
    <source>
        <dbReference type="Proteomes" id="UP000094056"/>
    </source>
</evidence>
<dbReference type="AlphaFoldDB" id="A0A1E3XCU3"/>
<dbReference type="SMART" id="SM00382">
    <property type="entry name" value="AAA"/>
    <property type="match status" value="1"/>
</dbReference>
<evidence type="ECO:0000256" key="5">
    <source>
        <dbReference type="ARBA" id="ARBA00022840"/>
    </source>
</evidence>
<evidence type="ECO:0000256" key="2">
    <source>
        <dbReference type="ARBA" id="ARBA00008959"/>
    </source>
</evidence>
<dbReference type="GO" id="GO:0006261">
    <property type="term" value="P:DNA-templated DNA replication"/>
    <property type="evidence" value="ECO:0007669"/>
    <property type="project" value="TreeGrafter"/>
</dbReference>
<dbReference type="GO" id="GO:0000731">
    <property type="term" value="P:DNA synthesis involved in DNA repair"/>
    <property type="evidence" value="ECO:0007669"/>
    <property type="project" value="TreeGrafter"/>
</dbReference>
<dbReference type="Pfam" id="PF12002">
    <property type="entry name" value="MgsA_C"/>
    <property type="match status" value="1"/>
</dbReference>
<dbReference type="Gene3D" id="1.20.272.10">
    <property type="match status" value="1"/>
</dbReference>
<dbReference type="PATRIC" id="fig|1872076.5.peg.1635"/>
<dbReference type="GO" id="GO:0016887">
    <property type="term" value="F:ATP hydrolysis activity"/>
    <property type="evidence" value="ECO:0007669"/>
    <property type="project" value="InterPro"/>
</dbReference>